<dbReference type="GeneID" id="59329790"/>
<proteinExistence type="predicted"/>
<dbReference type="Gene3D" id="2.60.120.330">
    <property type="entry name" value="B-lactam Antibiotic, Isopenicillin N Synthase, Chain"/>
    <property type="match status" value="1"/>
</dbReference>
<reference evidence="2 3" key="1">
    <citation type="journal article" date="2020" name="Genomics">
        <title>Complete, high-quality genomes from long-read metagenomic sequencing of two wolf lichen thalli reveals enigmatic genome architecture.</title>
        <authorList>
            <person name="McKenzie S.K."/>
            <person name="Walston R.F."/>
            <person name="Allen J.L."/>
        </authorList>
    </citation>
    <scope>NUCLEOTIDE SEQUENCE [LARGE SCALE GENOMIC DNA]</scope>
    <source>
        <strain evidence="2">WasteWater1</strain>
    </source>
</reference>
<dbReference type="SUPFAM" id="SSF51197">
    <property type="entry name" value="Clavaminate synthase-like"/>
    <property type="match status" value="1"/>
</dbReference>
<comment type="caution">
    <text evidence="2">The sequence shown here is derived from an EMBL/GenBank/DDBJ whole genome shotgun (WGS) entry which is preliminary data.</text>
</comment>
<dbReference type="InterPro" id="IPR027443">
    <property type="entry name" value="IPNS-like_sf"/>
</dbReference>
<sequence length="340" mass="36493">MAQRQVSDDHALQFLASEGYLPLALSDHPGMVEAYTQLFAQTSKFFNLPPDSPEKTNHQAASGAAASEEGYSQIPHEKCIMTVKTSVHCPSTLRPELQTAWDLTGAFLASITTAIAHTLSLDPDVFSPFVAPCTAFPRTERTPTLVRMFRYDRPAAATAGPKVNAEKHKDLGLLSLVVGRSPGLQALDPTSNAWVSVEDEANLPPGAVARSGGLTATLLAGETLAFLSRGVYRAGVHRVVCAPSAENDAADPYRFSIVYTLRAAPAPLFTRDFESGVVGAFGPGERVEGESSAVMFERIMRTHWNVNAAPGVREEQRRKFEGRNGGGGVGVENRQERASG</sequence>
<gene>
    <name evidence="2" type="ORF">HO133_001374</name>
</gene>
<name>A0A8H6FC01_9LECA</name>
<evidence type="ECO:0000313" key="3">
    <source>
        <dbReference type="Proteomes" id="UP000593566"/>
    </source>
</evidence>
<protein>
    <recommendedName>
        <fullName evidence="4">Fe2OG dioxygenase domain-containing protein</fullName>
    </recommendedName>
</protein>
<feature type="region of interest" description="Disordered" evidence="1">
    <location>
        <begin position="49"/>
        <end position="68"/>
    </location>
</feature>
<dbReference type="AlphaFoldDB" id="A0A8H6FC01"/>
<dbReference type="EMBL" id="JACCJB010000012">
    <property type="protein sequence ID" value="KAF6222288.1"/>
    <property type="molecule type" value="Genomic_DNA"/>
</dbReference>
<feature type="region of interest" description="Disordered" evidence="1">
    <location>
        <begin position="314"/>
        <end position="340"/>
    </location>
</feature>
<evidence type="ECO:0000313" key="2">
    <source>
        <dbReference type="EMBL" id="KAF6222288.1"/>
    </source>
</evidence>
<organism evidence="2 3">
    <name type="scientific">Letharia lupina</name>
    <dbReference type="NCBI Taxonomy" id="560253"/>
    <lineage>
        <taxon>Eukaryota</taxon>
        <taxon>Fungi</taxon>
        <taxon>Dikarya</taxon>
        <taxon>Ascomycota</taxon>
        <taxon>Pezizomycotina</taxon>
        <taxon>Lecanoromycetes</taxon>
        <taxon>OSLEUM clade</taxon>
        <taxon>Lecanoromycetidae</taxon>
        <taxon>Lecanorales</taxon>
        <taxon>Lecanorineae</taxon>
        <taxon>Parmeliaceae</taxon>
        <taxon>Letharia</taxon>
    </lineage>
</organism>
<keyword evidence="3" id="KW-1185">Reference proteome</keyword>
<accession>A0A8H6FC01</accession>
<evidence type="ECO:0000256" key="1">
    <source>
        <dbReference type="SAM" id="MobiDB-lite"/>
    </source>
</evidence>
<dbReference type="Proteomes" id="UP000593566">
    <property type="component" value="Unassembled WGS sequence"/>
</dbReference>
<evidence type="ECO:0008006" key="4">
    <source>
        <dbReference type="Google" id="ProtNLM"/>
    </source>
</evidence>
<dbReference type="RefSeq" id="XP_037151723.1">
    <property type="nucleotide sequence ID" value="XM_037292304.1"/>
</dbReference>